<sequence length="180" mass="22578">MIFKKLFLERMSFSVETLGLLKKMIKKHCNSKYPMEDVLKKYQESGGRKIKAFKRNQYYHYVIMLHQYQQKKMDKEHFKQAVQMKLLQLIMQRMLDLNQLIENQKIYILQMQGKQQNNIKYYMNFHLHQKEKEWEQFYRYKDKKVQDFIQKELIQQRNRRCQKYKEDFQWMNVKVLVKKD</sequence>
<evidence type="ECO:0000313" key="2">
    <source>
        <dbReference type="Proteomes" id="UP000692954"/>
    </source>
</evidence>
<protein>
    <submittedName>
        <fullName evidence="1">Uncharacterized protein</fullName>
    </submittedName>
</protein>
<proteinExistence type="predicted"/>
<name>A0A8S1RW57_9CILI</name>
<dbReference type="EMBL" id="CAJJDN010000321">
    <property type="protein sequence ID" value="CAD8130724.1"/>
    <property type="molecule type" value="Genomic_DNA"/>
</dbReference>
<reference evidence="1" key="1">
    <citation type="submission" date="2021-01" db="EMBL/GenBank/DDBJ databases">
        <authorList>
            <consortium name="Genoscope - CEA"/>
            <person name="William W."/>
        </authorList>
    </citation>
    <scope>NUCLEOTIDE SEQUENCE</scope>
</reference>
<gene>
    <name evidence="1" type="ORF">PSON_ATCC_30995.1.T3210010</name>
</gene>
<organism evidence="1 2">
    <name type="scientific">Paramecium sonneborni</name>
    <dbReference type="NCBI Taxonomy" id="65129"/>
    <lineage>
        <taxon>Eukaryota</taxon>
        <taxon>Sar</taxon>
        <taxon>Alveolata</taxon>
        <taxon>Ciliophora</taxon>
        <taxon>Intramacronucleata</taxon>
        <taxon>Oligohymenophorea</taxon>
        <taxon>Peniculida</taxon>
        <taxon>Parameciidae</taxon>
        <taxon>Paramecium</taxon>
    </lineage>
</organism>
<keyword evidence="2" id="KW-1185">Reference proteome</keyword>
<comment type="caution">
    <text evidence="1">The sequence shown here is derived from an EMBL/GenBank/DDBJ whole genome shotgun (WGS) entry which is preliminary data.</text>
</comment>
<dbReference type="AlphaFoldDB" id="A0A8S1RW57"/>
<dbReference type="Proteomes" id="UP000692954">
    <property type="component" value="Unassembled WGS sequence"/>
</dbReference>
<evidence type="ECO:0000313" key="1">
    <source>
        <dbReference type="EMBL" id="CAD8130724.1"/>
    </source>
</evidence>
<accession>A0A8S1RW57</accession>